<evidence type="ECO:0000313" key="5">
    <source>
        <dbReference type="Proteomes" id="UP000187338"/>
    </source>
</evidence>
<feature type="domain" description="Baseplate J-like C-terminal" evidence="3">
    <location>
        <begin position="286"/>
        <end position="365"/>
    </location>
</feature>
<dbReference type="PANTHER" id="PTHR35862">
    <property type="entry name" value="FELS-2 PROPHAGE PROTEIN"/>
    <property type="match status" value="1"/>
</dbReference>
<dbReference type="AlphaFoldDB" id="A0A1L8D120"/>
<evidence type="ECO:0000259" key="2">
    <source>
        <dbReference type="Pfam" id="PF26078"/>
    </source>
</evidence>
<keyword evidence="5" id="KW-1185">Reference proteome</keyword>
<dbReference type="OrthoDB" id="9793802at2"/>
<name>A0A1L8D120_9THEO</name>
<protein>
    <submittedName>
        <fullName evidence="4">Baseplate J protein</fullName>
    </submittedName>
</protein>
<dbReference type="InterPro" id="IPR058530">
    <property type="entry name" value="Baseplate_J-like_C"/>
</dbReference>
<proteinExistence type="predicted"/>
<gene>
    <name evidence="4" type="ORF">ciss_07500</name>
</gene>
<comment type="caution">
    <text evidence="4">The sequence shown here is derived from an EMBL/GenBank/DDBJ whole genome shotgun (WGS) entry which is preliminary data.</text>
</comment>
<dbReference type="EMBL" id="BDJL01000017">
    <property type="protein sequence ID" value="GAV24817.1"/>
    <property type="molecule type" value="Genomic_DNA"/>
</dbReference>
<dbReference type="InterPro" id="IPR052726">
    <property type="entry name" value="Phage_Baseplate_Hub"/>
</dbReference>
<evidence type="ECO:0000259" key="1">
    <source>
        <dbReference type="Pfam" id="PF04865"/>
    </source>
</evidence>
<reference evidence="5" key="1">
    <citation type="submission" date="2016-12" db="EMBL/GenBank/DDBJ databases">
        <title>Draft Genome Sequences od Carboxydothermus pertinax and islandicus, Hydrogenogenic Carboxydotrophic Bacteria.</title>
        <authorList>
            <person name="Fukuyama Y."/>
            <person name="Ohmae K."/>
            <person name="Yoneda Y."/>
            <person name="Yoshida T."/>
            <person name="Sako Y."/>
        </authorList>
    </citation>
    <scope>NUCLEOTIDE SEQUENCE [LARGE SCALE GENOMIC DNA]</scope>
    <source>
        <strain evidence="5">SET</strain>
    </source>
</reference>
<dbReference type="InterPro" id="IPR058531">
    <property type="entry name" value="Baseplate_J_M"/>
</dbReference>
<dbReference type="InterPro" id="IPR006949">
    <property type="entry name" value="Barrel_Baseplate_J-like"/>
</dbReference>
<feature type="domain" description="Baseplate J-like central" evidence="2">
    <location>
        <begin position="206"/>
        <end position="277"/>
    </location>
</feature>
<dbReference type="Pfam" id="PF26078">
    <property type="entry name" value="Baseplate_J_M"/>
    <property type="match status" value="1"/>
</dbReference>
<dbReference type="PANTHER" id="PTHR35862:SF1">
    <property type="entry name" value="FELS-2 PROPHAGE PROTEIN"/>
    <property type="match status" value="1"/>
</dbReference>
<dbReference type="Proteomes" id="UP000187338">
    <property type="component" value="Unassembled WGS sequence"/>
</dbReference>
<dbReference type="Pfam" id="PF26079">
    <property type="entry name" value="Baseplate_J_C"/>
    <property type="match status" value="1"/>
</dbReference>
<dbReference type="STRING" id="661089.ciss_07500"/>
<organism evidence="4 5">
    <name type="scientific">Carboxydothermus islandicus</name>
    <dbReference type="NCBI Taxonomy" id="661089"/>
    <lineage>
        <taxon>Bacteria</taxon>
        <taxon>Bacillati</taxon>
        <taxon>Bacillota</taxon>
        <taxon>Clostridia</taxon>
        <taxon>Thermoanaerobacterales</taxon>
        <taxon>Thermoanaerobacteraceae</taxon>
        <taxon>Carboxydothermus</taxon>
    </lineage>
</organism>
<accession>A0A1L8D120</accession>
<dbReference type="PIRSF" id="PIRSF020481">
    <property type="entry name" value="BAP"/>
    <property type="match status" value="1"/>
</dbReference>
<evidence type="ECO:0000313" key="4">
    <source>
        <dbReference type="EMBL" id="GAV24817.1"/>
    </source>
</evidence>
<dbReference type="RefSeq" id="WP_075864998.1">
    <property type="nucleotide sequence ID" value="NZ_BDJL01000017.1"/>
</dbReference>
<feature type="domain" description="Baseplate protein J-like barrel" evidence="1">
    <location>
        <begin position="106"/>
        <end position="184"/>
    </location>
</feature>
<evidence type="ECO:0000259" key="3">
    <source>
        <dbReference type="Pfam" id="PF26079"/>
    </source>
</evidence>
<dbReference type="InterPro" id="IPR014507">
    <property type="entry name" value="Baseplate_assembly_J_pred"/>
</dbReference>
<dbReference type="Pfam" id="PF04865">
    <property type="entry name" value="Baseplate_J"/>
    <property type="match status" value="1"/>
</dbReference>
<sequence>MSSLKNLPEIEFVSTDVTEIEENIITVYESLSGRKLAPGDPVRLFLQAIAAIIAQQRALINYAAKQNLLAYAEGVYLDHIGALVRTERLPAKAAQTTLRFILSSPQPQAVVIPAGTRVTPDGEIFFATVDATTVPAGATQIDVLAECTTPGTIGNGWLVGQINKLVDPLPWIQKVENITSSSGGMDEEDDESYRERIRGAPESFSVAGPEEGYRYWAKTAHQSIVDVSITSPAPGQVEIRPLLENGEIPSQEILDAVAAICNDKKIRPLTDQVLVLAPEVVNYNVELTYYVALENASMVTSIQEAVTKAVDDYVGWQKSRLGRDINPSELIARVMAAGAKRVEVISPVFTQIAPTQVAIAGIVSVQYGGLEDD</sequence>